<dbReference type="Proteomes" id="UP000297299">
    <property type="component" value="Unassembled WGS sequence"/>
</dbReference>
<proteinExistence type="predicted"/>
<comment type="caution">
    <text evidence="1">The sequence shown here is derived from an EMBL/GenBank/DDBJ whole genome shotgun (WGS) entry which is preliminary data.</text>
</comment>
<dbReference type="AlphaFoldDB" id="A0A4Y8CNB6"/>
<keyword evidence="2" id="KW-1185">Reference proteome</keyword>
<sequence>MLTVLYFLRYEASDSFRWEERLPLKGDIYNSAIKHLKSKGFCEKAKKFGADALGREIRKAALKPFLGIDPTEAGNFIVPYVPKFTQERVTRQPEEHLENDGTRVQWSTSSINRNSISALLNPEEPPYGQYSPSVSSALQASNGVLLVAGERTEVWSGGKID</sequence>
<gene>
    <name evidence="1" type="ORF">BOTCAL_0526g00040</name>
</gene>
<evidence type="ECO:0000313" key="2">
    <source>
        <dbReference type="Proteomes" id="UP000297299"/>
    </source>
</evidence>
<organism evidence="1 2">
    <name type="scientific">Botryotinia calthae</name>
    <dbReference type="NCBI Taxonomy" id="38488"/>
    <lineage>
        <taxon>Eukaryota</taxon>
        <taxon>Fungi</taxon>
        <taxon>Dikarya</taxon>
        <taxon>Ascomycota</taxon>
        <taxon>Pezizomycotina</taxon>
        <taxon>Leotiomycetes</taxon>
        <taxon>Helotiales</taxon>
        <taxon>Sclerotiniaceae</taxon>
        <taxon>Botryotinia</taxon>
    </lineage>
</organism>
<protein>
    <submittedName>
        <fullName evidence="1">Uncharacterized protein</fullName>
    </submittedName>
</protein>
<evidence type="ECO:0000313" key="1">
    <source>
        <dbReference type="EMBL" id="TEY37183.1"/>
    </source>
</evidence>
<dbReference type="EMBL" id="PHWZ01000525">
    <property type="protein sequence ID" value="TEY37183.1"/>
    <property type="molecule type" value="Genomic_DNA"/>
</dbReference>
<accession>A0A4Y8CNB6</accession>
<name>A0A4Y8CNB6_9HELO</name>
<reference evidence="1 2" key="1">
    <citation type="submission" date="2017-11" db="EMBL/GenBank/DDBJ databases">
        <title>Comparative genomics of Botrytis spp.</title>
        <authorList>
            <person name="Valero-Jimenez C.A."/>
            <person name="Tapia P."/>
            <person name="Veloso J."/>
            <person name="Silva-Moreno E."/>
            <person name="Staats M."/>
            <person name="Valdes J.H."/>
            <person name="Van Kan J.A.L."/>
        </authorList>
    </citation>
    <scope>NUCLEOTIDE SEQUENCE [LARGE SCALE GENOMIC DNA]</scope>
    <source>
        <strain evidence="1 2">MUCL2830</strain>
    </source>
</reference>